<dbReference type="InterPro" id="IPR038555">
    <property type="entry name" value="Zincin_1_sf"/>
</dbReference>
<dbReference type="CDD" id="cd12952">
    <property type="entry name" value="MMP_ACEL2062"/>
    <property type="match status" value="1"/>
</dbReference>
<dbReference type="Gene3D" id="3.30.2010.20">
    <property type="match status" value="1"/>
</dbReference>
<protein>
    <recommendedName>
        <fullName evidence="3">Metallopeptidase family protein</fullName>
    </recommendedName>
</protein>
<evidence type="ECO:0000313" key="1">
    <source>
        <dbReference type="EMBL" id="AZG46886.1"/>
    </source>
</evidence>
<organism evidence="1 2">
    <name type="scientific">Gordonia insulae</name>
    <dbReference type="NCBI Taxonomy" id="2420509"/>
    <lineage>
        <taxon>Bacteria</taxon>
        <taxon>Bacillati</taxon>
        <taxon>Actinomycetota</taxon>
        <taxon>Actinomycetes</taxon>
        <taxon>Mycobacteriales</taxon>
        <taxon>Gordoniaceae</taxon>
        <taxon>Gordonia</taxon>
    </lineage>
</organism>
<proteinExistence type="predicted"/>
<evidence type="ECO:0000313" key="2">
    <source>
        <dbReference type="Proteomes" id="UP000271469"/>
    </source>
</evidence>
<gene>
    <name evidence="1" type="ORF">D7316_03491</name>
</gene>
<dbReference type="EMBL" id="CP033972">
    <property type="protein sequence ID" value="AZG46886.1"/>
    <property type="molecule type" value="Genomic_DNA"/>
</dbReference>
<dbReference type="SUPFAM" id="SSF55486">
    <property type="entry name" value="Metalloproteases ('zincins'), catalytic domain"/>
    <property type="match status" value="1"/>
</dbReference>
<dbReference type="RefSeq" id="WP_124709334.1">
    <property type="nucleotide sequence ID" value="NZ_CP033972.1"/>
</dbReference>
<dbReference type="KEGG" id="gom:D7316_03491"/>
<dbReference type="Proteomes" id="UP000271469">
    <property type="component" value="Chromosome"/>
</dbReference>
<dbReference type="Pfam" id="PF06262">
    <property type="entry name" value="Zincin_1"/>
    <property type="match status" value="1"/>
</dbReference>
<name>A0A3G8JPF0_9ACTN</name>
<sequence>MPVRMSDDEFDGLVSDALDTIPSELTDNMSNVVILVEPHHPEEPGILGLYHGVALTMRDHEYGGFLPDTITVYREPLLAMCNSRDEVVHEVAVTVIHEIAHHFGIDDDWLHANGWG</sequence>
<dbReference type="OrthoDB" id="9806895at2"/>
<reference evidence="1 2" key="1">
    <citation type="submission" date="2018-11" db="EMBL/GenBank/DDBJ databases">
        <title>Gordonia insulae sp. nov., isolated from an island soil.</title>
        <authorList>
            <person name="Kim Y.S."/>
            <person name="Kim S.B."/>
        </authorList>
    </citation>
    <scope>NUCLEOTIDE SEQUENCE [LARGE SCALE GENOMIC DNA]</scope>
    <source>
        <strain evidence="1 2">MMS17-SY073</strain>
    </source>
</reference>
<accession>A0A3G8JPF0</accession>
<keyword evidence="2" id="KW-1185">Reference proteome</keyword>
<evidence type="ECO:0008006" key="3">
    <source>
        <dbReference type="Google" id="ProtNLM"/>
    </source>
</evidence>
<dbReference type="AlphaFoldDB" id="A0A3G8JPF0"/>
<dbReference type="InterPro" id="IPR010428">
    <property type="entry name" value="Zincin_1"/>
</dbReference>